<dbReference type="Proteomes" id="UP000677054">
    <property type="component" value="Unassembled WGS sequence"/>
</dbReference>
<gene>
    <name evidence="8" type="ORF">DSTB1V02_LOCUS13479</name>
</gene>
<evidence type="ECO:0000313" key="8">
    <source>
        <dbReference type="EMBL" id="CAD7253732.1"/>
    </source>
</evidence>
<evidence type="ECO:0000259" key="7">
    <source>
        <dbReference type="Pfam" id="PF00005"/>
    </source>
</evidence>
<evidence type="ECO:0000256" key="5">
    <source>
        <dbReference type="ARBA" id="ARBA00022989"/>
    </source>
</evidence>
<evidence type="ECO:0000313" key="9">
    <source>
        <dbReference type="Proteomes" id="UP000677054"/>
    </source>
</evidence>
<dbReference type="InterPro" id="IPR050352">
    <property type="entry name" value="ABCG_transporters"/>
</dbReference>
<dbReference type="EMBL" id="LR906037">
    <property type="protein sequence ID" value="CAD7253732.1"/>
    <property type="molecule type" value="Genomic_DNA"/>
</dbReference>
<dbReference type="PANTHER" id="PTHR48041">
    <property type="entry name" value="ABC TRANSPORTER G FAMILY MEMBER 28"/>
    <property type="match status" value="1"/>
</dbReference>
<dbReference type="EMBL" id="CAJPEV010006520">
    <property type="protein sequence ID" value="CAG0904177.1"/>
    <property type="molecule type" value="Genomic_DNA"/>
</dbReference>
<keyword evidence="5" id="KW-1133">Transmembrane helix</keyword>
<dbReference type="GO" id="GO:0005524">
    <property type="term" value="F:ATP binding"/>
    <property type="evidence" value="ECO:0007669"/>
    <property type="project" value="InterPro"/>
</dbReference>
<dbReference type="Pfam" id="PF00005">
    <property type="entry name" value="ABC_tran"/>
    <property type="match status" value="1"/>
</dbReference>
<comment type="subcellular location">
    <subcellularLocation>
        <location evidence="1">Membrane</location>
        <topology evidence="1">Multi-pass membrane protein</topology>
    </subcellularLocation>
</comment>
<dbReference type="AlphaFoldDB" id="A0A7R9FT01"/>
<keyword evidence="3" id="KW-0813">Transport</keyword>
<comment type="similarity">
    <text evidence="2">Belongs to the ABC transporter superfamily. ABCG family. Eye pigment precursor importer (TC 3.A.1.204) subfamily.</text>
</comment>
<organism evidence="8">
    <name type="scientific">Darwinula stevensoni</name>
    <dbReference type="NCBI Taxonomy" id="69355"/>
    <lineage>
        <taxon>Eukaryota</taxon>
        <taxon>Metazoa</taxon>
        <taxon>Ecdysozoa</taxon>
        <taxon>Arthropoda</taxon>
        <taxon>Crustacea</taxon>
        <taxon>Oligostraca</taxon>
        <taxon>Ostracoda</taxon>
        <taxon>Podocopa</taxon>
        <taxon>Podocopida</taxon>
        <taxon>Darwinulocopina</taxon>
        <taxon>Darwinuloidea</taxon>
        <taxon>Darwinulidae</taxon>
        <taxon>Darwinula</taxon>
    </lineage>
</organism>
<sequence>MLAIMGATGAGKSTLMNVMTSRNLGDLKVSGELMVNGKSIKRSALAGISAYIQQENVFIGSLTVREHLRFQAGNMKIYVKVE</sequence>
<dbReference type="PANTHER" id="PTHR48041:SF139">
    <property type="entry name" value="PROTEIN SCARLET"/>
    <property type="match status" value="1"/>
</dbReference>
<dbReference type="OrthoDB" id="66620at2759"/>
<accession>A0A7R9FT01</accession>
<keyword evidence="9" id="KW-1185">Reference proteome</keyword>
<feature type="domain" description="ABC transporter" evidence="7">
    <location>
        <begin position="2"/>
        <end position="72"/>
    </location>
</feature>
<dbReference type="InterPro" id="IPR027417">
    <property type="entry name" value="P-loop_NTPase"/>
</dbReference>
<keyword evidence="6" id="KW-0472">Membrane</keyword>
<protein>
    <recommendedName>
        <fullName evidence="7">ABC transporter domain-containing protein</fullName>
    </recommendedName>
</protein>
<evidence type="ECO:0000256" key="6">
    <source>
        <dbReference type="ARBA" id="ARBA00023136"/>
    </source>
</evidence>
<dbReference type="GO" id="GO:0005886">
    <property type="term" value="C:plasma membrane"/>
    <property type="evidence" value="ECO:0007669"/>
    <property type="project" value="TreeGrafter"/>
</dbReference>
<evidence type="ECO:0000256" key="1">
    <source>
        <dbReference type="ARBA" id="ARBA00004141"/>
    </source>
</evidence>
<evidence type="ECO:0000256" key="4">
    <source>
        <dbReference type="ARBA" id="ARBA00022692"/>
    </source>
</evidence>
<dbReference type="GO" id="GO:0042626">
    <property type="term" value="F:ATPase-coupled transmembrane transporter activity"/>
    <property type="evidence" value="ECO:0007669"/>
    <property type="project" value="TreeGrafter"/>
</dbReference>
<dbReference type="SUPFAM" id="SSF52540">
    <property type="entry name" value="P-loop containing nucleoside triphosphate hydrolases"/>
    <property type="match status" value="1"/>
</dbReference>
<evidence type="ECO:0000256" key="2">
    <source>
        <dbReference type="ARBA" id="ARBA00005814"/>
    </source>
</evidence>
<dbReference type="InterPro" id="IPR003439">
    <property type="entry name" value="ABC_transporter-like_ATP-bd"/>
</dbReference>
<name>A0A7R9FT01_9CRUS</name>
<dbReference type="GO" id="GO:0016887">
    <property type="term" value="F:ATP hydrolysis activity"/>
    <property type="evidence" value="ECO:0007669"/>
    <property type="project" value="InterPro"/>
</dbReference>
<reference evidence="8" key="1">
    <citation type="submission" date="2020-11" db="EMBL/GenBank/DDBJ databases">
        <authorList>
            <person name="Tran Van P."/>
        </authorList>
    </citation>
    <scope>NUCLEOTIDE SEQUENCE</scope>
</reference>
<dbReference type="Gene3D" id="3.40.50.300">
    <property type="entry name" value="P-loop containing nucleotide triphosphate hydrolases"/>
    <property type="match status" value="1"/>
</dbReference>
<proteinExistence type="inferred from homology"/>
<keyword evidence="4" id="KW-0812">Transmembrane</keyword>
<evidence type="ECO:0000256" key="3">
    <source>
        <dbReference type="ARBA" id="ARBA00022448"/>
    </source>
</evidence>